<evidence type="ECO:0000313" key="2">
    <source>
        <dbReference type="EMBL" id="MBH9552682.1"/>
    </source>
</evidence>
<keyword evidence="3" id="KW-1185">Reference proteome</keyword>
<organism evidence="2 3">
    <name type="scientific">Inhella gelatinilytica</name>
    <dbReference type="NCBI Taxonomy" id="2795030"/>
    <lineage>
        <taxon>Bacteria</taxon>
        <taxon>Pseudomonadati</taxon>
        <taxon>Pseudomonadota</taxon>
        <taxon>Betaproteobacteria</taxon>
        <taxon>Burkholderiales</taxon>
        <taxon>Sphaerotilaceae</taxon>
        <taxon>Inhella</taxon>
    </lineage>
</organism>
<dbReference type="AlphaFoldDB" id="A0A931ITW0"/>
<proteinExistence type="predicted"/>
<sequence length="226" mass="24175">MSSNTRRNLAFALAVLALHLGLGYGLLTWKRAYPPGPPMVVSLQLEALGPQPPHAQRRSSSADLTIQPFVNIHDGLWRLETAARQRPSPARDAGQGALSVAALPEAAASATSEPASAPLNLALPKTWKAEERLSPAQQAVHDPRANSPRYSATEALARRMANQAEVIQLADGGTMTRYPDGRCTRTLPNRANALVPMDPHLQSGIAHGGNCFDDKPGSALQHARPR</sequence>
<gene>
    <name evidence="2" type="ORF">I7X43_07430</name>
</gene>
<comment type="caution">
    <text evidence="2">The sequence shown here is derived from an EMBL/GenBank/DDBJ whole genome shotgun (WGS) entry which is preliminary data.</text>
</comment>
<dbReference type="RefSeq" id="WP_198100273.1">
    <property type="nucleotide sequence ID" value="NZ_JAEDAL010000002.1"/>
</dbReference>
<name>A0A931ITW0_9BURK</name>
<reference evidence="2" key="1">
    <citation type="submission" date="2020-12" db="EMBL/GenBank/DDBJ databases">
        <title>The genome sequence of Inhella sp. 4Y17.</title>
        <authorList>
            <person name="Liu Y."/>
        </authorList>
    </citation>
    <scope>NUCLEOTIDE SEQUENCE</scope>
    <source>
        <strain evidence="2">4Y10</strain>
    </source>
</reference>
<evidence type="ECO:0000256" key="1">
    <source>
        <dbReference type="SAM" id="MobiDB-lite"/>
    </source>
</evidence>
<accession>A0A931ITW0</accession>
<dbReference type="EMBL" id="JAEDAL010000002">
    <property type="protein sequence ID" value="MBH9552682.1"/>
    <property type="molecule type" value="Genomic_DNA"/>
</dbReference>
<protein>
    <submittedName>
        <fullName evidence="2">Uncharacterized protein</fullName>
    </submittedName>
</protein>
<feature type="region of interest" description="Disordered" evidence="1">
    <location>
        <begin position="206"/>
        <end position="226"/>
    </location>
</feature>
<dbReference type="Proteomes" id="UP000620139">
    <property type="component" value="Unassembled WGS sequence"/>
</dbReference>
<evidence type="ECO:0000313" key="3">
    <source>
        <dbReference type="Proteomes" id="UP000620139"/>
    </source>
</evidence>